<dbReference type="EMBL" id="SKBQ01000055">
    <property type="protein sequence ID" value="TPX10661.1"/>
    <property type="molecule type" value="Genomic_DNA"/>
</dbReference>
<dbReference type="GeneID" id="41975842"/>
<dbReference type="Proteomes" id="UP000319257">
    <property type="component" value="Unassembled WGS sequence"/>
</dbReference>
<dbReference type="InterPro" id="IPR016181">
    <property type="entry name" value="Acyl_CoA_acyltransferase"/>
</dbReference>
<comment type="caution">
    <text evidence="1">The sequence shown here is derived from an EMBL/GenBank/DDBJ whole genome shotgun (WGS) entry which is preliminary data.</text>
</comment>
<dbReference type="RefSeq" id="XP_030992372.1">
    <property type="nucleotide sequence ID" value="XM_031143245.1"/>
</dbReference>
<keyword evidence="2" id="KW-1185">Reference proteome</keyword>
<proteinExistence type="predicted"/>
<dbReference type="PANTHER" id="PTHR42791:SF17">
    <property type="entry name" value="ACETYLTRANSFERASE, GNAT FAMILY FAMILY (AFU_ORTHOLOGUE AFUA_8G05690)"/>
    <property type="match status" value="1"/>
</dbReference>
<dbReference type="PANTHER" id="PTHR42791">
    <property type="entry name" value="GNAT FAMILY ACETYLTRANSFERASE"/>
    <property type="match status" value="1"/>
</dbReference>
<sequence>MGPLILSRATEADMPEIAAVEYRSFSPFIREMFMGCRSEADIPRLADWYARRLRTDPFDVWIKVVDAATGRLVAASEWKVCPNGPGPDDEPPEWLEGESLERSRRMMGAINAARRKANPAGRRGAGAMMLKWGCDLADQLYLPGWIEASPEGNFLYKRFGFYDFENAAGELAGTNMRRDPKKEAIVGGKEAEIKEDPAPIAV</sequence>
<gene>
    <name evidence="1" type="ORF">E0L32_008395</name>
</gene>
<dbReference type="Gene3D" id="3.40.630.30">
    <property type="match status" value="2"/>
</dbReference>
<name>A0A507B0M4_9PEZI</name>
<reference evidence="1 2" key="1">
    <citation type="submission" date="2019-06" db="EMBL/GenBank/DDBJ databases">
        <title>Draft genome sequence of the filamentous fungus Phialemoniopsis curvata isolated from diesel fuel.</title>
        <authorList>
            <person name="Varaljay V.A."/>
            <person name="Lyon W.J."/>
            <person name="Crouch A.L."/>
            <person name="Drake C.E."/>
            <person name="Hollomon J.M."/>
            <person name="Nadeau L.J."/>
            <person name="Nunn H.S."/>
            <person name="Stevenson B.S."/>
            <person name="Bojanowski C.L."/>
            <person name="Crookes-Goodson W.J."/>
        </authorList>
    </citation>
    <scope>NUCLEOTIDE SEQUENCE [LARGE SCALE GENOMIC DNA]</scope>
    <source>
        <strain evidence="1 2">D216</strain>
    </source>
</reference>
<dbReference type="STRING" id="1093900.A0A507B0M4"/>
<protein>
    <recommendedName>
        <fullName evidence="3">N-acetyltransferase domain-containing protein</fullName>
    </recommendedName>
</protein>
<dbReference type="AlphaFoldDB" id="A0A507B0M4"/>
<dbReference type="InParanoid" id="A0A507B0M4"/>
<dbReference type="SUPFAM" id="SSF55729">
    <property type="entry name" value="Acyl-CoA N-acyltransferases (Nat)"/>
    <property type="match status" value="1"/>
</dbReference>
<organism evidence="1 2">
    <name type="scientific">Thyridium curvatum</name>
    <dbReference type="NCBI Taxonomy" id="1093900"/>
    <lineage>
        <taxon>Eukaryota</taxon>
        <taxon>Fungi</taxon>
        <taxon>Dikarya</taxon>
        <taxon>Ascomycota</taxon>
        <taxon>Pezizomycotina</taxon>
        <taxon>Sordariomycetes</taxon>
        <taxon>Sordariomycetidae</taxon>
        <taxon>Thyridiales</taxon>
        <taxon>Thyridiaceae</taxon>
        <taxon>Thyridium</taxon>
    </lineage>
</organism>
<dbReference type="InterPro" id="IPR052523">
    <property type="entry name" value="Trichothecene_AcTrans"/>
</dbReference>
<accession>A0A507B0M4</accession>
<evidence type="ECO:0000313" key="2">
    <source>
        <dbReference type="Proteomes" id="UP000319257"/>
    </source>
</evidence>
<evidence type="ECO:0008006" key="3">
    <source>
        <dbReference type="Google" id="ProtNLM"/>
    </source>
</evidence>
<dbReference type="OrthoDB" id="410198at2759"/>
<evidence type="ECO:0000313" key="1">
    <source>
        <dbReference type="EMBL" id="TPX10661.1"/>
    </source>
</evidence>